<evidence type="ECO:0000313" key="4">
    <source>
        <dbReference type="Proteomes" id="UP000550609"/>
    </source>
</evidence>
<dbReference type="AlphaFoldDB" id="A0A7W3V0L8"/>
<organism evidence="2 4">
    <name type="scientific">Stenotrophomonas koreensis</name>
    <dbReference type="NCBI Taxonomy" id="266128"/>
    <lineage>
        <taxon>Bacteria</taxon>
        <taxon>Pseudomonadati</taxon>
        <taxon>Pseudomonadota</taxon>
        <taxon>Gammaproteobacteria</taxon>
        <taxon>Lysobacterales</taxon>
        <taxon>Lysobacteraceae</taxon>
        <taxon>Stenotrophomonas</taxon>
    </lineage>
</organism>
<comment type="caution">
    <text evidence="2">The sequence shown here is derived from an EMBL/GenBank/DDBJ whole genome shotgun (WGS) entry which is preliminary data.</text>
</comment>
<dbReference type="EMBL" id="JACIUV010000004">
    <property type="protein sequence ID" value="MBB1117284.1"/>
    <property type="molecule type" value="Genomic_DNA"/>
</dbReference>
<dbReference type="EMBL" id="JACIUV010000007">
    <property type="protein sequence ID" value="MBB1118074.1"/>
    <property type="molecule type" value="Genomic_DNA"/>
</dbReference>
<dbReference type="InterPro" id="IPR026001">
    <property type="entry name" value="Abi-like_C"/>
</dbReference>
<accession>A0A7W3V0L8</accession>
<name>A0A7W3V0L8_9GAMM</name>
<dbReference type="Proteomes" id="UP000550609">
    <property type="component" value="Unassembled WGS sequence"/>
</dbReference>
<sequence length="270" mass="29591">MMLTEFPRPLATVVGEIIGGYYYHHRTIETLFYEAGASGDVPEGSCVTKVTEWLIREGKRDPGKALSILGKVVEEFMDGDITRSSADKPKDKTRLEAALNRYSLAYGFGGRIYGAAVTVPSRSLGQKLRELSIAEVEEEFYRAHRSVDADPAAAVTAACAILEALCKAYIAEHGLDLPSNQTIKPVWGVVSKHLKIAPESVEEDDLKRILSGLTSIVDGIGSYRTHAGSAHGHGRRQYKVAPRHARLAVHSAHTLCLFVMETWQARRSDG</sequence>
<evidence type="ECO:0000313" key="3">
    <source>
        <dbReference type="EMBL" id="MBB1118074.1"/>
    </source>
</evidence>
<evidence type="ECO:0000313" key="2">
    <source>
        <dbReference type="EMBL" id="MBB1117284.1"/>
    </source>
</evidence>
<feature type="domain" description="Abortive infection protein-like C-terminal" evidence="1">
    <location>
        <begin position="186"/>
        <end position="260"/>
    </location>
</feature>
<proteinExistence type="predicted"/>
<dbReference type="Pfam" id="PF14355">
    <property type="entry name" value="Abi_C"/>
    <property type="match status" value="1"/>
</dbReference>
<evidence type="ECO:0000259" key="1">
    <source>
        <dbReference type="Pfam" id="PF14355"/>
    </source>
</evidence>
<protein>
    <submittedName>
        <fullName evidence="2">Abortive infection family protein</fullName>
    </submittedName>
</protein>
<dbReference type="RefSeq" id="WP_182622342.1">
    <property type="nucleotide sequence ID" value="NZ_JACIUV010000004.1"/>
</dbReference>
<reference evidence="2 4" key="1">
    <citation type="submission" date="2020-08" db="EMBL/GenBank/DDBJ databases">
        <title>Stenotrophomonas sp. W1S232.</title>
        <authorList>
            <person name="Deng Y."/>
        </authorList>
    </citation>
    <scope>NUCLEOTIDE SEQUENCE [LARGE SCALE GENOMIC DNA]</scope>
    <source>
        <strain evidence="2 4">W1S232</strain>
    </source>
</reference>
<gene>
    <name evidence="2" type="ORF">H4O09_09520</name>
    <name evidence="3" type="ORF">H4O09_13540</name>
</gene>